<evidence type="ECO:0000256" key="3">
    <source>
        <dbReference type="ARBA" id="ARBA00023125"/>
    </source>
</evidence>
<dbReference type="Proteomes" id="UP000273119">
    <property type="component" value="Unassembled WGS sequence"/>
</dbReference>
<dbReference type="GO" id="GO:0003677">
    <property type="term" value="F:DNA binding"/>
    <property type="evidence" value="ECO:0007669"/>
    <property type="project" value="UniProtKB-UniRule"/>
</dbReference>
<dbReference type="SUPFAM" id="SSF56349">
    <property type="entry name" value="DNA breaking-rejoining enzymes"/>
    <property type="match status" value="1"/>
</dbReference>
<dbReference type="Pfam" id="PF14657">
    <property type="entry name" value="Arm-DNA-bind_4"/>
    <property type="match status" value="1"/>
</dbReference>
<evidence type="ECO:0000313" key="8">
    <source>
        <dbReference type="EMBL" id="RKW69828.1"/>
    </source>
</evidence>
<dbReference type="InterPro" id="IPR028259">
    <property type="entry name" value="AP2-like_int_N"/>
</dbReference>
<dbReference type="InterPro" id="IPR010998">
    <property type="entry name" value="Integrase_recombinase_N"/>
</dbReference>
<dbReference type="Pfam" id="PF00589">
    <property type="entry name" value="Phage_integrase"/>
    <property type="match status" value="1"/>
</dbReference>
<dbReference type="Pfam" id="PF22022">
    <property type="entry name" value="Phage_int_M"/>
    <property type="match status" value="1"/>
</dbReference>
<dbReference type="PANTHER" id="PTHR30629">
    <property type="entry name" value="PROPHAGE INTEGRASE"/>
    <property type="match status" value="1"/>
</dbReference>
<comment type="similarity">
    <text evidence="1">Belongs to the 'phage' integrase family.</text>
</comment>
<dbReference type="Gene3D" id="1.10.443.10">
    <property type="entry name" value="Intergrase catalytic core"/>
    <property type="match status" value="1"/>
</dbReference>
<sequence length="430" mass="47715">MKGFVYKECPCSRAGLLGAVEGGRAATCRKRHGVWLYRLEAGTDPETGKRRRPSGGGFETRAEAEAALSEVREQIRLGTWTDDRRTTVGEYLDRWLARRADGLKTTTLDTYRGHVEKFIRPELGAVRIKELRPGHIYAMLDVVAQGRSAASVHRVRATLRSALASAVRERLISWNPARDLEMPREERSRVTPWEPRETVAFLDSVAGDRLAPYFHLVAYLGLRRGEALGLSWDDVDLVRRTITIRQSIVHAARRADEAPCVHCGAVHGGLRFDTPKTKESAGVVHLDADTVAVLLSQQLAQGEERADWGDAYLDHGLVFAREDGNPYRPTWISHRFVELQGGVTVAKDPDTPGGERRAVRRVKLHDLRHGAASMMLAAGVDIAIVSKVLRHSTIKLTVDTYTHLLPGVGEAAAEARADVLRKERSRARGQ</sequence>
<dbReference type="PROSITE" id="PS51900">
    <property type="entry name" value="CB"/>
    <property type="match status" value="1"/>
</dbReference>
<accession>A0A496PH70</accession>
<keyword evidence="3 5" id="KW-0238">DNA-binding</keyword>
<dbReference type="AlphaFoldDB" id="A0A496PH70"/>
<dbReference type="EMBL" id="QQXL01000006">
    <property type="protein sequence ID" value="RKW69828.1"/>
    <property type="molecule type" value="Genomic_DNA"/>
</dbReference>
<dbReference type="Gene3D" id="1.10.150.130">
    <property type="match status" value="1"/>
</dbReference>
<evidence type="ECO:0000259" key="7">
    <source>
        <dbReference type="PROSITE" id="PS51900"/>
    </source>
</evidence>
<comment type="caution">
    <text evidence="8">The sequence shown here is derived from an EMBL/GenBank/DDBJ whole genome shotgun (WGS) entry which is preliminary data.</text>
</comment>
<dbReference type="InterPro" id="IPR044068">
    <property type="entry name" value="CB"/>
</dbReference>
<feature type="domain" description="Tyr recombinase" evidence="6">
    <location>
        <begin position="188"/>
        <end position="414"/>
    </location>
</feature>
<reference evidence="8 9" key="1">
    <citation type="submission" date="2018-07" db="EMBL/GenBank/DDBJ databases">
        <title>Arthrobacter sp. nov., isolated from raw cow's milk with high bacterial count.</title>
        <authorList>
            <person name="Hahne J."/>
            <person name="Isele D."/>
            <person name="Lipski A."/>
        </authorList>
    </citation>
    <scope>NUCLEOTIDE SEQUENCE [LARGE SCALE GENOMIC DNA]</scope>
    <source>
        <strain evidence="8 9">JZ R-183</strain>
    </source>
</reference>
<gene>
    <name evidence="8" type="ORF">DWQ67_10110</name>
</gene>
<keyword evidence="4" id="KW-0233">DNA recombination</keyword>
<proteinExistence type="inferred from homology"/>
<dbReference type="GO" id="GO:0006310">
    <property type="term" value="P:DNA recombination"/>
    <property type="evidence" value="ECO:0007669"/>
    <property type="project" value="UniProtKB-KW"/>
</dbReference>
<dbReference type="InterPro" id="IPR053876">
    <property type="entry name" value="Phage_int_M"/>
</dbReference>
<evidence type="ECO:0000313" key="9">
    <source>
        <dbReference type="Proteomes" id="UP000273119"/>
    </source>
</evidence>
<evidence type="ECO:0000256" key="1">
    <source>
        <dbReference type="ARBA" id="ARBA00008857"/>
    </source>
</evidence>
<evidence type="ECO:0000259" key="6">
    <source>
        <dbReference type="PROSITE" id="PS51898"/>
    </source>
</evidence>
<dbReference type="InterPro" id="IPR013762">
    <property type="entry name" value="Integrase-like_cat_sf"/>
</dbReference>
<keyword evidence="9" id="KW-1185">Reference proteome</keyword>
<feature type="domain" description="Core-binding (CB)" evidence="7">
    <location>
        <begin position="86"/>
        <end position="167"/>
    </location>
</feature>
<dbReference type="InterPro" id="IPR002104">
    <property type="entry name" value="Integrase_catalytic"/>
</dbReference>
<dbReference type="GO" id="GO:0015074">
    <property type="term" value="P:DNA integration"/>
    <property type="evidence" value="ECO:0007669"/>
    <property type="project" value="UniProtKB-KW"/>
</dbReference>
<evidence type="ECO:0000256" key="4">
    <source>
        <dbReference type="ARBA" id="ARBA00023172"/>
    </source>
</evidence>
<protein>
    <submittedName>
        <fullName evidence="8">Site-specific integrase</fullName>
    </submittedName>
</protein>
<dbReference type="InterPro" id="IPR011010">
    <property type="entry name" value="DNA_brk_join_enz"/>
</dbReference>
<evidence type="ECO:0000256" key="2">
    <source>
        <dbReference type="ARBA" id="ARBA00022908"/>
    </source>
</evidence>
<keyword evidence="2" id="KW-0229">DNA integration</keyword>
<organism evidence="8 9">
    <name type="scientific">Galactobacter caseinivorans</name>
    <dbReference type="NCBI Taxonomy" id="2676123"/>
    <lineage>
        <taxon>Bacteria</taxon>
        <taxon>Bacillati</taxon>
        <taxon>Actinomycetota</taxon>
        <taxon>Actinomycetes</taxon>
        <taxon>Micrococcales</taxon>
        <taxon>Micrococcaceae</taxon>
        <taxon>Galactobacter</taxon>
    </lineage>
</organism>
<evidence type="ECO:0000256" key="5">
    <source>
        <dbReference type="PROSITE-ProRule" id="PRU01248"/>
    </source>
</evidence>
<dbReference type="InterPro" id="IPR050808">
    <property type="entry name" value="Phage_Integrase"/>
</dbReference>
<name>A0A496PH70_9MICC</name>
<dbReference type="PANTHER" id="PTHR30629:SF2">
    <property type="entry name" value="PROPHAGE INTEGRASE INTS-RELATED"/>
    <property type="match status" value="1"/>
</dbReference>
<dbReference type="PROSITE" id="PS51898">
    <property type="entry name" value="TYR_RECOMBINASE"/>
    <property type="match status" value="1"/>
</dbReference>
<dbReference type="CDD" id="cd01189">
    <property type="entry name" value="INT_ICEBs1_C_like"/>
    <property type="match status" value="1"/>
</dbReference>